<dbReference type="InterPro" id="IPR005475">
    <property type="entry name" value="Transketolase-like_Pyr-bd"/>
</dbReference>
<evidence type="ECO:0000313" key="5">
    <source>
        <dbReference type="EMBL" id="ETX02469.1"/>
    </source>
</evidence>
<dbReference type="Pfam" id="PF02780">
    <property type="entry name" value="Transketolase_C"/>
    <property type="match status" value="1"/>
</dbReference>
<organism evidence="5 6">
    <name type="scientific">Entotheonella factor</name>
    <dbReference type="NCBI Taxonomy" id="1429438"/>
    <lineage>
        <taxon>Bacteria</taxon>
        <taxon>Pseudomonadati</taxon>
        <taxon>Nitrospinota/Tectimicrobiota group</taxon>
        <taxon>Candidatus Tectimicrobiota</taxon>
        <taxon>Candidatus Entotheonellia</taxon>
        <taxon>Candidatus Entotheonellales</taxon>
        <taxon>Candidatus Entotheonellaceae</taxon>
        <taxon>Candidatus Entotheonella</taxon>
    </lineage>
</organism>
<evidence type="ECO:0000313" key="6">
    <source>
        <dbReference type="Proteomes" id="UP000019141"/>
    </source>
</evidence>
<dbReference type="InterPro" id="IPR009014">
    <property type="entry name" value="Transketo_C/PFOR_II"/>
</dbReference>
<feature type="domain" description="Transketolase-like pyrimidine-binding" evidence="4">
    <location>
        <begin position="4"/>
        <end position="179"/>
    </location>
</feature>
<dbReference type="InterPro" id="IPR033248">
    <property type="entry name" value="Transketolase_C"/>
</dbReference>
<dbReference type="PANTHER" id="PTHR43257">
    <property type="entry name" value="PYRUVATE DEHYDROGENASE E1 COMPONENT BETA SUBUNIT"/>
    <property type="match status" value="1"/>
</dbReference>
<dbReference type="InterPro" id="IPR029061">
    <property type="entry name" value="THDP-binding"/>
</dbReference>
<dbReference type="SMART" id="SM00861">
    <property type="entry name" value="Transket_pyr"/>
    <property type="match status" value="1"/>
</dbReference>
<dbReference type="FunFam" id="3.40.50.920:FF:000001">
    <property type="entry name" value="Pyruvate dehydrogenase E1 beta subunit"/>
    <property type="match status" value="1"/>
</dbReference>
<gene>
    <name evidence="5" type="ORF">ETSY1_03480</name>
</gene>
<accession>W4LWI2</accession>
<dbReference type="SUPFAM" id="SSF52518">
    <property type="entry name" value="Thiamin diphosphate-binding fold (THDP-binding)"/>
    <property type="match status" value="1"/>
</dbReference>
<sequence length="325" mass="35576">MAQRTLLEAINEGLRLEMAADHRVILLGEDIGRDGGVFRVTEGLQACYGHERVMDTPIAESGIVGMAVGMAIADLRPVAEIQFMGFLYPAFDQIINHVGRMRNRSRGRFGCPLVVRVPYGGGIHPPEHHSESTESMLVHMPGIQVVVPSTPYDAKGLLVSAMRSAEPIVFLEPKRIYRSVRQEIPEALYTVPIGQARVVREGTDVTLIGWGAMMQEVVQAAERLDGDGVQAEVIDMRTLSPLDIPTVITSVEKTGRAVVVHEAARTCGLGAELVAQINERALLSLEAPVERVTGFDTVFPLPQLEKYYLPTVDAILDAVNRVMTF</sequence>
<reference evidence="5 6" key="1">
    <citation type="journal article" date="2014" name="Nature">
        <title>An environmental bacterial taxon with a large and distinct metabolic repertoire.</title>
        <authorList>
            <person name="Wilson M.C."/>
            <person name="Mori T."/>
            <person name="Ruckert C."/>
            <person name="Uria A.R."/>
            <person name="Helf M.J."/>
            <person name="Takada K."/>
            <person name="Gernert C."/>
            <person name="Steffens U.A."/>
            <person name="Heycke N."/>
            <person name="Schmitt S."/>
            <person name="Rinke C."/>
            <person name="Helfrich E.J."/>
            <person name="Brachmann A.O."/>
            <person name="Gurgui C."/>
            <person name="Wakimoto T."/>
            <person name="Kracht M."/>
            <person name="Crusemann M."/>
            <person name="Hentschel U."/>
            <person name="Abe I."/>
            <person name="Matsunaga S."/>
            <person name="Kalinowski J."/>
            <person name="Takeyama H."/>
            <person name="Piel J."/>
        </authorList>
    </citation>
    <scope>NUCLEOTIDE SEQUENCE [LARGE SCALE GENOMIC DNA]</scope>
    <source>
        <strain evidence="6">TSY1</strain>
    </source>
</reference>
<dbReference type="FunFam" id="3.40.50.970:FF:000001">
    <property type="entry name" value="Pyruvate dehydrogenase E1 beta subunit"/>
    <property type="match status" value="1"/>
</dbReference>
<dbReference type="GO" id="GO:0016491">
    <property type="term" value="F:oxidoreductase activity"/>
    <property type="evidence" value="ECO:0007669"/>
    <property type="project" value="UniProtKB-KW"/>
</dbReference>
<evidence type="ECO:0000256" key="2">
    <source>
        <dbReference type="ARBA" id="ARBA00023002"/>
    </source>
</evidence>
<dbReference type="PANTHER" id="PTHR43257:SF2">
    <property type="entry name" value="PYRUVATE DEHYDROGENASE E1 COMPONENT SUBUNIT BETA"/>
    <property type="match status" value="1"/>
</dbReference>
<keyword evidence="2" id="KW-0560">Oxidoreductase</keyword>
<proteinExistence type="predicted"/>
<keyword evidence="3" id="KW-0786">Thiamine pyrophosphate</keyword>
<keyword evidence="6" id="KW-1185">Reference proteome</keyword>
<comment type="caution">
    <text evidence="5">The sequence shown here is derived from an EMBL/GenBank/DDBJ whole genome shotgun (WGS) entry which is preliminary data.</text>
</comment>
<name>W4LWI2_ENTF1</name>
<evidence type="ECO:0000256" key="1">
    <source>
        <dbReference type="ARBA" id="ARBA00001964"/>
    </source>
</evidence>
<evidence type="ECO:0000256" key="3">
    <source>
        <dbReference type="ARBA" id="ARBA00023052"/>
    </source>
</evidence>
<dbReference type="PATRIC" id="fig|1429438.4.peg.850"/>
<dbReference type="Proteomes" id="UP000019141">
    <property type="component" value="Unassembled WGS sequence"/>
</dbReference>
<dbReference type="SUPFAM" id="SSF52922">
    <property type="entry name" value="TK C-terminal domain-like"/>
    <property type="match status" value="1"/>
</dbReference>
<dbReference type="AlphaFoldDB" id="W4LWI2"/>
<comment type="cofactor">
    <cofactor evidence="1">
        <name>thiamine diphosphate</name>
        <dbReference type="ChEBI" id="CHEBI:58937"/>
    </cofactor>
</comment>
<dbReference type="Pfam" id="PF02779">
    <property type="entry name" value="Transket_pyr"/>
    <property type="match status" value="1"/>
</dbReference>
<dbReference type="HOGENOM" id="CLU_012907_1_0_7"/>
<protein>
    <submittedName>
        <fullName evidence="5">2-oxoisovalerate dehydrogenase subunit beta</fullName>
    </submittedName>
</protein>
<dbReference type="Gene3D" id="3.40.50.920">
    <property type="match status" value="1"/>
</dbReference>
<dbReference type="Gene3D" id="3.40.50.970">
    <property type="match status" value="1"/>
</dbReference>
<evidence type="ECO:0000259" key="4">
    <source>
        <dbReference type="SMART" id="SM00861"/>
    </source>
</evidence>
<dbReference type="CDD" id="cd07036">
    <property type="entry name" value="TPP_PYR_E1-PDHc-beta_like"/>
    <property type="match status" value="1"/>
</dbReference>
<dbReference type="EMBL" id="AZHW01000141">
    <property type="protein sequence ID" value="ETX02469.1"/>
    <property type="molecule type" value="Genomic_DNA"/>
</dbReference>